<keyword evidence="2" id="KW-1185">Reference proteome</keyword>
<protein>
    <submittedName>
        <fullName evidence="1">UDP-N-acetylglucosamine--N-acetylmuramyl-(Pentapeptide) pyrophosphoryl-undecaprenol N-acetylglucosamine transferase</fullName>
    </submittedName>
</protein>
<sequence length="471" mass="51561">MCNKLPNAVSSMSESLPRHSHKLLLQTHYPEMYHPNLQSLNPKFPYLHPHQPPSLLLNSTLFSLPLSKKPRNLRIIHCLFPTATHPNADVSGDLRVIFAAGGTGGHIYPAVAIADELKTQNPKTQILFIGNPTGMESTAVPSAGYDFAAVASAPLARPLLSPHNLIIFPYRLIKSLIESWRQLRDFDPQVVVGTGGYVSFPICLAASLKGLKLVIQEQNSVPGIANWVLSFFADRIFVAYDSTIDCFPRKKCVVCGNPIRLSLQQYVSKVVARMNFFPGLGEMGNSEAKVVLVLGGSLGANAINISLLNLYYQMLMENMNLFIIWQTGVEAFNEMESLVKNHSRLILTPFLHSMDLAYAAADLIVSRAGAMTCYEILATGKPSILIPSPNVAEGHQFKNASLMADIAGSRVITEDELDSTTLRTAIEGILENESLMAEMSERALKAAKPNASAEIVEHILSLVKLSTAKER</sequence>
<organism evidence="1 2">
    <name type="scientific">Camellia lanceoleosa</name>
    <dbReference type="NCBI Taxonomy" id="1840588"/>
    <lineage>
        <taxon>Eukaryota</taxon>
        <taxon>Viridiplantae</taxon>
        <taxon>Streptophyta</taxon>
        <taxon>Embryophyta</taxon>
        <taxon>Tracheophyta</taxon>
        <taxon>Spermatophyta</taxon>
        <taxon>Magnoliopsida</taxon>
        <taxon>eudicotyledons</taxon>
        <taxon>Gunneridae</taxon>
        <taxon>Pentapetalae</taxon>
        <taxon>asterids</taxon>
        <taxon>Ericales</taxon>
        <taxon>Theaceae</taxon>
        <taxon>Camellia</taxon>
    </lineage>
</organism>
<evidence type="ECO:0000313" key="2">
    <source>
        <dbReference type="Proteomes" id="UP001060215"/>
    </source>
</evidence>
<dbReference type="Proteomes" id="UP001060215">
    <property type="component" value="Chromosome 15"/>
</dbReference>
<reference evidence="1 2" key="1">
    <citation type="journal article" date="2022" name="Plant J.">
        <title>Chromosome-level genome of Camellia lanceoleosa provides a valuable resource for understanding genome evolution and self-incompatibility.</title>
        <authorList>
            <person name="Gong W."/>
            <person name="Xiao S."/>
            <person name="Wang L."/>
            <person name="Liao Z."/>
            <person name="Chang Y."/>
            <person name="Mo W."/>
            <person name="Hu G."/>
            <person name="Li W."/>
            <person name="Zhao G."/>
            <person name="Zhu H."/>
            <person name="Hu X."/>
            <person name="Ji K."/>
            <person name="Xiang X."/>
            <person name="Song Q."/>
            <person name="Yuan D."/>
            <person name="Jin S."/>
            <person name="Zhang L."/>
        </authorList>
    </citation>
    <scope>NUCLEOTIDE SEQUENCE [LARGE SCALE GENOMIC DNA]</scope>
    <source>
        <strain evidence="1">SQ_2022a</strain>
    </source>
</reference>
<evidence type="ECO:0000313" key="1">
    <source>
        <dbReference type="EMBL" id="KAI7985805.1"/>
    </source>
</evidence>
<accession>A0ACC0FAW1</accession>
<keyword evidence="1" id="KW-0808">Transferase</keyword>
<comment type="caution">
    <text evidence="1">The sequence shown here is derived from an EMBL/GenBank/DDBJ whole genome shotgun (WGS) entry which is preliminary data.</text>
</comment>
<gene>
    <name evidence="1" type="ORF">LOK49_LG14G00133</name>
</gene>
<dbReference type="EMBL" id="CM045772">
    <property type="protein sequence ID" value="KAI7985805.1"/>
    <property type="molecule type" value="Genomic_DNA"/>
</dbReference>
<name>A0ACC0FAW1_9ERIC</name>
<proteinExistence type="predicted"/>